<feature type="transmembrane region" description="Helical" evidence="1">
    <location>
        <begin position="107"/>
        <end position="131"/>
    </location>
</feature>
<feature type="transmembrane region" description="Helical" evidence="1">
    <location>
        <begin position="43"/>
        <end position="66"/>
    </location>
</feature>
<feature type="transmembrane region" description="Helical" evidence="1">
    <location>
        <begin position="12"/>
        <end position="31"/>
    </location>
</feature>
<feature type="transmembrane region" description="Helical" evidence="1">
    <location>
        <begin position="237"/>
        <end position="255"/>
    </location>
</feature>
<reference evidence="3" key="1">
    <citation type="submission" date="2017-02" db="EMBL/GenBank/DDBJ databases">
        <authorList>
            <person name="Varghese N."/>
            <person name="Submissions S."/>
        </authorList>
    </citation>
    <scope>NUCLEOTIDE SEQUENCE [LARGE SCALE GENOMIC DNA]</scope>
    <source>
        <strain evidence="3">DSM 24091</strain>
    </source>
</reference>
<dbReference type="PANTHER" id="PTHR34289:SF8">
    <property type="entry name" value="DUF819 DOMAIN-CONTAINING PROTEIN"/>
    <property type="match status" value="1"/>
</dbReference>
<gene>
    <name evidence="2" type="ORF">SAMN05660841_01470</name>
</gene>
<dbReference type="InterPro" id="IPR008537">
    <property type="entry name" value="DUF819"/>
</dbReference>
<keyword evidence="1" id="KW-0812">Transmembrane</keyword>
<sequence>MNNQTVITEPFITDTAVILGILMAILGLIFYTSSLSNKYVRGFYNVIPPLLLCYFIPGILNSLHVFDGANSPLTTVGSRYLLPACLILFVISLDLKEMWALRKRAGLMFITGTLGIVLGGPLAVWIVSLVAPQVVGGIGPDEVWRGLGALAGSWIGGSANQVALKEILQPSPKLFSSIIAVDAFVAYLWMAFLLYGASKAKKFDKFFKADSADVEQLMKKMEIKAQANARTPQTKDFIIMLALAFGGTGLATYLADPVAAFVSTNYPQLEQFSLTSVFFWIILFATVIGIILSFTPAKNLEHAGASKIGSVLLYMLIITIGMQMDISAIAGNLGLFVVGIIWMSIHALFLLIVGKIFKVPFFYFAVGSMANVGGVASASVTSAAFHPSLISVGVILAVFGYAIGTYAGWLTAILMQIASPI</sequence>
<evidence type="ECO:0000256" key="1">
    <source>
        <dbReference type="SAM" id="Phobius"/>
    </source>
</evidence>
<keyword evidence="3" id="KW-1185">Reference proteome</keyword>
<dbReference type="PANTHER" id="PTHR34289">
    <property type="entry name" value="PROTEIN, PUTATIVE (DUF819)-RELATED"/>
    <property type="match status" value="1"/>
</dbReference>
<organism evidence="2 3">
    <name type="scientific">Sphingobacterium nematocida</name>
    <dbReference type="NCBI Taxonomy" id="1513896"/>
    <lineage>
        <taxon>Bacteria</taxon>
        <taxon>Pseudomonadati</taxon>
        <taxon>Bacteroidota</taxon>
        <taxon>Sphingobacteriia</taxon>
        <taxon>Sphingobacteriales</taxon>
        <taxon>Sphingobacteriaceae</taxon>
        <taxon>Sphingobacterium</taxon>
    </lineage>
</organism>
<proteinExistence type="predicted"/>
<dbReference type="Pfam" id="PF05684">
    <property type="entry name" value="DUF819"/>
    <property type="match status" value="1"/>
</dbReference>
<feature type="transmembrane region" description="Helical" evidence="1">
    <location>
        <begin position="390"/>
        <end position="415"/>
    </location>
</feature>
<keyword evidence="1" id="KW-0472">Membrane</keyword>
<dbReference type="RefSeq" id="WP_079642438.1">
    <property type="nucleotide sequence ID" value="NZ_FUZF01000004.1"/>
</dbReference>
<dbReference type="AlphaFoldDB" id="A0A1T5CNJ5"/>
<feature type="transmembrane region" description="Helical" evidence="1">
    <location>
        <begin position="275"/>
        <end position="296"/>
    </location>
</feature>
<dbReference type="OrthoDB" id="653763at2"/>
<name>A0A1T5CNJ5_9SPHI</name>
<dbReference type="STRING" id="1513896.SAMN05660841_01470"/>
<protein>
    <submittedName>
        <fullName evidence="2">Uncharacterized membrane protein</fullName>
    </submittedName>
</protein>
<keyword evidence="1" id="KW-1133">Transmembrane helix</keyword>
<feature type="transmembrane region" description="Helical" evidence="1">
    <location>
        <begin position="78"/>
        <end position="95"/>
    </location>
</feature>
<feature type="transmembrane region" description="Helical" evidence="1">
    <location>
        <begin position="361"/>
        <end position="384"/>
    </location>
</feature>
<accession>A0A1T5CNJ5</accession>
<evidence type="ECO:0000313" key="2">
    <source>
        <dbReference type="EMBL" id="SKB60883.1"/>
    </source>
</evidence>
<dbReference type="Proteomes" id="UP000190150">
    <property type="component" value="Unassembled WGS sequence"/>
</dbReference>
<feature type="transmembrane region" description="Helical" evidence="1">
    <location>
        <begin position="174"/>
        <end position="195"/>
    </location>
</feature>
<feature type="transmembrane region" description="Helical" evidence="1">
    <location>
        <begin position="335"/>
        <end position="354"/>
    </location>
</feature>
<dbReference type="EMBL" id="FUZF01000004">
    <property type="protein sequence ID" value="SKB60883.1"/>
    <property type="molecule type" value="Genomic_DNA"/>
</dbReference>
<evidence type="ECO:0000313" key="3">
    <source>
        <dbReference type="Proteomes" id="UP000190150"/>
    </source>
</evidence>
<feature type="transmembrane region" description="Helical" evidence="1">
    <location>
        <begin position="308"/>
        <end position="329"/>
    </location>
</feature>